<keyword evidence="3" id="KW-0805">Transcription regulation</keyword>
<dbReference type="InterPro" id="IPR004827">
    <property type="entry name" value="bZIP"/>
</dbReference>
<dbReference type="GO" id="GO:0003677">
    <property type="term" value="F:DNA binding"/>
    <property type="evidence" value="ECO:0007669"/>
    <property type="project" value="UniProtKB-KW"/>
</dbReference>
<feature type="region of interest" description="Disordered" evidence="8">
    <location>
        <begin position="348"/>
        <end position="396"/>
    </location>
</feature>
<dbReference type="Proteomes" id="UP000799537">
    <property type="component" value="Unassembled WGS sequence"/>
</dbReference>
<dbReference type="GO" id="GO:0045944">
    <property type="term" value="P:positive regulation of transcription by RNA polymerase II"/>
    <property type="evidence" value="ECO:0007669"/>
    <property type="project" value="InterPro"/>
</dbReference>
<dbReference type="PANTHER" id="PTHR46714:SF6">
    <property type="entry name" value="TRANSCRIPTIONAL ACTIVATOR HAC1"/>
    <property type="match status" value="1"/>
</dbReference>
<evidence type="ECO:0000256" key="5">
    <source>
        <dbReference type="ARBA" id="ARBA00023163"/>
    </source>
</evidence>
<dbReference type="AlphaFoldDB" id="A0A6A6CJG5"/>
<dbReference type="GO" id="GO:0006986">
    <property type="term" value="P:response to unfolded protein"/>
    <property type="evidence" value="ECO:0007669"/>
    <property type="project" value="UniProtKB-KW"/>
</dbReference>
<reference evidence="10" key="1">
    <citation type="journal article" date="2020" name="Stud. Mycol.">
        <title>101 Dothideomycetes genomes: a test case for predicting lifestyles and emergence of pathogens.</title>
        <authorList>
            <person name="Haridas S."/>
            <person name="Albert R."/>
            <person name="Binder M."/>
            <person name="Bloem J."/>
            <person name="Labutti K."/>
            <person name="Salamov A."/>
            <person name="Andreopoulos B."/>
            <person name="Baker S."/>
            <person name="Barry K."/>
            <person name="Bills G."/>
            <person name="Bluhm B."/>
            <person name="Cannon C."/>
            <person name="Castanera R."/>
            <person name="Culley D."/>
            <person name="Daum C."/>
            <person name="Ezra D."/>
            <person name="Gonzalez J."/>
            <person name="Henrissat B."/>
            <person name="Kuo A."/>
            <person name="Liang C."/>
            <person name="Lipzen A."/>
            <person name="Lutzoni F."/>
            <person name="Magnuson J."/>
            <person name="Mondo S."/>
            <person name="Nolan M."/>
            <person name="Ohm R."/>
            <person name="Pangilinan J."/>
            <person name="Park H.-J."/>
            <person name="Ramirez L."/>
            <person name="Alfaro M."/>
            <person name="Sun H."/>
            <person name="Tritt A."/>
            <person name="Yoshinaga Y."/>
            <person name="Zwiers L.-H."/>
            <person name="Turgeon B."/>
            <person name="Goodwin S."/>
            <person name="Spatafora J."/>
            <person name="Crous P."/>
            <person name="Grigoriev I."/>
        </authorList>
    </citation>
    <scope>NUCLEOTIDE SEQUENCE</scope>
    <source>
        <strain evidence="10">ATCC 36951</strain>
    </source>
</reference>
<accession>A0A6A6CJG5</accession>
<evidence type="ECO:0000256" key="7">
    <source>
        <dbReference type="ARBA" id="ARBA00023242"/>
    </source>
</evidence>
<dbReference type="GeneID" id="54565987"/>
<dbReference type="EMBL" id="ML993594">
    <property type="protein sequence ID" value="KAF2167295.1"/>
    <property type="molecule type" value="Genomic_DNA"/>
</dbReference>
<keyword evidence="5" id="KW-0804">Transcription</keyword>
<comment type="similarity">
    <text evidence="2">Belongs to the bZIP family.</text>
</comment>
<keyword evidence="4" id="KW-0238">DNA-binding</keyword>
<comment type="subcellular location">
    <subcellularLocation>
        <location evidence="1">Nucleus</location>
    </subcellularLocation>
</comment>
<evidence type="ECO:0000313" key="11">
    <source>
        <dbReference type="Proteomes" id="UP000799537"/>
    </source>
</evidence>
<evidence type="ECO:0000256" key="8">
    <source>
        <dbReference type="SAM" id="MobiDB-lite"/>
    </source>
</evidence>
<dbReference type="SMART" id="SM00338">
    <property type="entry name" value="BRLZ"/>
    <property type="match status" value="1"/>
</dbReference>
<keyword evidence="11" id="KW-1185">Reference proteome</keyword>
<dbReference type="RefSeq" id="XP_033668184.1">
    <property type="nucleotide sequence ID" value="XM_033812715.1"/>
</dbReference>
<proteinExistence type="inferred from homology"/>
<feature type="domain" description="BZIP" evidence="9">
    <location>
        <begin position="98"/>
        <end position="112"/>
    </location>
</feature>
<dbReference type="InterPro" id="IPR044280">
    <property type="entry name" value="Hac1/HY5"/>
</dbReference>
<evidence type="ECO:0000313" key="10">
    <source>
        <dbReference type="EMBL" id="KAF2167295.1"/>
    </source>
</evidence>
<keyword evidence="7" id="KW-0539">Nucleus</keyword>
<keyword evidence="6" id="KW-0834">Unfolded protein response</keyword>
<feature type="region of interest" description="Disordered" evidence="8">
    <location>
        <begin position="152"/>
        <end position="184"/>
    </location>
</feature>
<feature type="region of interest" description="Disordered" evidence="8">
    <location>
        <begin position="23"/>
        <end position="117"/>
    </location>
</feature>
<sequence>METTTATSTIHIDSLSADNHFLKMEDLHNSPPATSPSPSFDTSAATGSQQSPPPVIVHSKQAKKRKSWGQELPEPKTALPPRKRAKTDDEKEQRRIERIKRNRAAAHNSRERKRQEAETLAVQLARANAELEAYRRLHGPLPSSVVLPEVHLSTDSSDPASTPAPSLVESHGSVKDAPSPASPAESIFHNAKTPLIKQEPLDYNFPTTLPPAFDNLDSKPSTLSPLDLTQHSAAMLCDLPCRSSSLSSSTTSASWWTNLFLSLMTMQLQTCYKTLLVAIWMLSPSRMARMMQASMARSSRLTNSSTTLQPLRSTRRRLARHNAATGLSVPQQGGAPALQRQSIERVRKARDELASRQAQAHQTQLALLERIGREDYQPPMSDEGHESNGVGRGEST</sequence>
<dbReference type="SUPFAM" id="SSF57959">
    <property type="entry name" value="Leucine zipper domain"/>
    <property type="match status" value="1"/>
</dbReference>
<protein>
    <recommendedName>
        <fullName evidence="9">BZIP domain-containing protein</fullName>
    </recommendedName>
</protein>
<dbReference type="GO" id="GO:0005634">
    <property type="term" value="C:nucleus"/>
    <property type="evidence" value="ECO:0007669"/>
    <property type="project" value="UniProtKB-SubCell"/>
</dbReference>
<dbReference type="InterPro" id="IPR046347">
    <property type="entry name" value="bZIP_sf"/>
</dbReference>
<organism evidence="10 11">
    <name type="scientific">Zasmidium cellare ATCC 36951</name>
    <dbReference type="NCBI Taxonomy" id="1080233"/>
    <lineage>
        <taxon>Eukaryota</taxon>
        <taxon>Fungi</taxon>
        <taxon>Dikarya</taxon>
        <taxon>Ascomycota</taxon>
        <taxon>Pezizomycotina</taxon>
        <taxon>Dothideomycetes</taxon>
        <taxon>Dothideomycetidae</taxon>
        <taxon>Mycosphaerellales</taxon>
        <taxon>Mycosphaerellaceae</taxon>
        <taxon>Zasmidium</taxon>
    </lineage>
</organism>
<evidence type="ECO:0000256" key="3">
    <source>
        <dbReference type="ARBA" id="ARBA00023015"/>
    </source>
</evidence>
<dbReference type="OrthoDB" id="674948at2759"/>
<feature type="compositionally biased region" description="Polar residues" evidence="8">
    <location>
        <begin position="36"/>
        <end position="50"/>
    </location>
</feature>
<dbReference type="GO" id="GO:0000981">
    <property type="term" value="F:DNA-binding transcription factor activity, RNA polymerase II-specific"/>
    <property type="evidence" value="ECO:0007669"/>
    <property type="project" value="InterPro"/>
</dbReference>
<feature type="compositionally biased region" description="Low complexity" evidence="8">
    <location>
        <begin position="357"/>
        <end position="368"/>
    </location>
</feature>
<evidence type="ECO:0000256" key="2">
    <source>
        <dbReference type="ARBA" id="ARBA00007163"/>
    </source>
</evidence>
<feature type="compositionally biased region" description="Basic and acidic residues" evidence="8">
    <location>
        <begin position="86"/>
        <end position="96"/>
    </location>
</feature>
<feature type="compositionally biased region" description="Basic and acidic residues" evidence="8">
    <location>
        <begin position="370"/>
        <end position="386"/>
    </location>
</feature>
<dbReference type="PANTHER" id="PTHR46714">
    <property type="entry name" value="TRANSCRIPTIONAL ACTIVATOR HAC1"/>
    <property type="match status" value="1"/>
</dbReference>
<dbReference type="PROSITE" id="PS00036">
    <property type="entry name" value="BZIP_BASIC"/>
    <property type="match status" value="1"/>
</dbReference>
<name>A0A6A6CJG5_ZASCE</name>
<evidence type="ECO:0000256" key="6">
    <source>
        <dbReference type="ARBA" id="ARBA00023230"/>
    </source>
</evidence>
<evidence type="ECO:0000256" key="1">
    <source>
        <dbReference type="ARBA" id="ARBA00004123"/>
    </source>
</evidence>
<evidence type="ECO:0000256" key="4">
    <source>
        <dbReference type="ARBA" id="ARBA00023125"/>
    </source>
</evidence>
<gene>
    <name evidence="10" type="ORF">M409DRAFT_54466</name>
</gene>
<feature type="compositionally biased region" description="Low complexity" evidence="8">
    <location>
        <begin position="153"/>
        <end position="166"/>
    </location>
</feature>
<evidence type="ECO:0000259" key="9">
    <source>
        <dbReference type="PROSITE" id="PS00036"/>
    </source>
</evidence>